<feature type="non-terminal residue" evidence="1">
    <location>
        <position position="1"/>
    </location>
</feature>
<evidence type="ECO:0000313" key="1">
    <source>
        <dbReference type="EMBL" id="CAF0804606.1"/>
    </source>
</evidence>
<accession>A0A813SS22</accession>
<dbReference type="EMBL" id="CAJNOC010000802">
    <property type="protein sequence ID" value="CAF0804606.1"/>
    <property type="molecule type" value="Genomic_DNA"/>
</dbReference>
<comment type="caution">
    <text evidence="1">The sequence shown here is derived from an EMBL/GenBank/DDBJ whole genome shotgun (WGS) entry which is preliminary data.</text>
</comment>
<name>A0A813SS22_9BILA</name>
<protein>
    <submittedName>
        <fullName evidence="1">Uncharacterized protein</fullName>
    </submittedName>
</protein>
<evidence type="ECO:0000313" key="2">
    <source>
        <dbReference type="Proteomes" id="UP000663879"/>
    </source>
</evidence>
<dbReference type="AlphaFoldDB" id="A0A813SS22"/>
<keyword evidence="2" id="KW-1185">Reference proteome</keyword>
<gene>
    <name evidence="1" type="ORF">OXX778_LOCUS6649</name>
</gene>
<sequence>HYSVQLHLNIPCPPPKDNSLTACLIHLTSLSVLNSNFKVQLGTKSNMFLENRWTSTPASHTSSHVLSIYFLEYWFH</sequence>
<organism evidence="1 2">
    <name type="scientific">Brachionus calyciflorus</name>
    <dbReference type="NCBI Taxonomy" id="104777"/>
    <lineage>
        <taxon>Eukaryota</taxon>
        <taxon>Metazoa</taxon>
        <taxon>Spiralia</taxon>
        <taxon>Gnathifera</taxon>
        <taxon>Rotifera</taxon>
        <taxon>Eurotatoria</taxon>
        <taxon>Monogononta</taxon>
        <taxon>Pseudotrocha</taxon>
        <taxon>Ploima</taxon>
        <taxon>Brachionidae</taxon>
        <taxon>Brachionus</taxon>
    </lineage>
</organism>
<reference evidence="1" key="1">
    <citation type="submission" date="2021-02" db="EMBL/GenBank/DDBJ databases">
        <authorList>
            <person name="Nowell W R."/>
        </authorList>
    </citation>
    <scope>NUCLEOTIDE SEQUENCE</scope>
    <source>
        <strain evidence="1">Ploen Becks lab</strain>
    </source>
</reference>
<dbReference type="Proteomes" id="UP000663879">
    <property type="component" value="Unassembled WGS sequence"/>
</dbReference>
<proteinExistence type="predicted"/>